<dbReference type="EMBL" id="MU861020">
    <property type="protein sequence ID" value="KAK4232696.1"/>
    <property type="molecule type" value="Genomic_DNA"/>
</dbReference>
<keyword evidence="2" id="KW-1133">Transmembrane helix</keyword>
<organism evidence="3 4">
    <name type="scientific">Achaetomium macrosporum</name>
    <dbReference type="NCBI Taxonomy" id="79813"/>
    <lineage>
        <taxon>Eukaryota</taxon>
        <taxon>Fungi</taxon>
        <taxon>Dikarya</taxon>
        <taxon>Ascomycota</taxon>
        <taxon>Pezizomycotina</taxon>
        <taxon>Sordariomycetes</taxon>
        <taxon>Sordariomycetidae</taxon>
        <taxon>Sordariales</taxon>
        <taxon>Chaetomiaceae</taxon>
        <taxon>Achaetomium</taxon>
    </lineage>
</organism>
<feature type="transmembrane region" description="Helical" evidence="2">
    <location>
        <begin position="12"/>
        <end position="31"/>
    </location>
</feature>
<evidence type="ECO:0000256" key="1">
    <source>
        <dbReference type="SAM" id="MobiDB-lite"/>
    </source>
</evidence>
<evidence type="ECO:0000313" key="4">
    <source>
        <dbReference type="Proteomes" id="UP001303760"/>
    </source>
</evidence>
<keyword evidence="4" id="KW-1185">Reference proteome</keyword>
<feature type="region of interest" description="Disordered" evidence="1">
    <location>
        <begin position="265"/>
        <end position="291"/>
    </location>
</feature>
<comment type="caution">
    <text evidence="3">The sequence shown here is derived from an EMBL/GenBank/DDBJ whole genome shotgun (WGS) entry which is preliminary data.</text>
</comment>
<evidence type="ECO:0000313" key="3">
    <source>
        <dbReference type="EMBL" id="KAK4232696.1"/>
    </source>
</evidence>
<proteinExistence type="predicted"/>
<dbReference type="AlphaFoldDB" id="A0AAN7H2T3"/>
<protein>
    <submittedName>
        <fullName evidence="3">Uncharacterized protein</fullName>
    </submittedName>
</protein>
<name>A0AAN7H2T3_9PEZI</name>
<sequence length="291" mass="32784">MAAKYANNLIYIYLGIITINAFVNIILLGLFEAEVLNNIIDNNITEMGNKKIILQIDHGKENVNLIQQEKVVSDVLENKIASVDGNKDGCKVKNLNPLQEIHKRLLFADKSHFPSYFQKNSLPMVSENVPVYGNKLVNFKPSSLLQSRNLPEMYIEIPKNTSIGKLTELHKAIDGADEAIKLYDSQFIKFNEVLSGIQNGTEKFYPNEAKPLMETYVDLVTKLSHQQKVMANEAINQLRQLDPRFSRELYPVDNSGNTLKALSVSVTPERGSETESKVTSTNKSVEVIKDR</sequence>
<keyword evidence="2" id="KW-0812">Transmembrane</keyword>
<evidence type="ECO:0000256" key="2">
    <source>
        <dbReference type="SAM" id="Phobius"/>
    </source>
</evidence>
<dbReference type="Proteomes" id="UP001303760">
    <property type="component" value="Unassembled WGS sequence"/>
</dbReference>
<reference evidence="3" key="1">
    <citation type="journal article" date="2023" name="Mol. Phylogenet. Evol.">
        <title>Genome-scale phylogeny and comparative genomics of the fungal order Sordariales.</title>
        <authorList>
            <person name="Hensen N."/>
            <person name="Bonometti L."/>
            <person name="Westerberg I."/>
            <person name="Brannstrom I.O."/>
            <person name="Guillou S."/>
            <person name="Cros-Aarteil S."/>
            <person name="Calhoun S."/>
            <person name="Haridas S."/>
            <person name="Kuo A."/>
            <person name="Mondo S."/>
            <person name="Pangilinan J."/>
            <person name="Riley R."/>
            <person name="LaButti K."/>
            <person name="Andreopoulos B."/>
            <person name="Lipzen A."/>
            <person name="Chen C."/>
            <person name="Yan M."/>
            <person name="Daum C."/>
            <person name="Ng V."/>
            <person name="Clum A."/>
            <person name="Steindorff A."/>
            <person name="Ohm R.A."/>
            <person name="Martin F."/>
            <person name="Silar P."/>
            <person name="Natvig D.O."/>
            <person name="Lalanne C."/>
            <person name="Gautier V."/>
            <person name="Ament-Velasquez S.L."/>
            <person name="Kruys A."/>
            <person name="Hutchinson M.I."/>
            <person name="Powell A.J."/>
            <person name="Barry K."/>
            <person name="Miller A.N."/>
            <person name="Grigoriev I.V."/>
            <person name="Debuchy R."/>
            <person name="Gladieux P."/>
            <person name="Hiltunen Thoren M."/>
            <person name="Johannesson H."/>
        </authorList>
    </citation>
    <scope>NUCLEOTIDE SEQUENCE</scope>
    <source>
        <strain evidence="3">CBS 532.94</strain>
    </source>
</reference>
<keyword evidence="2" id="KW-0472">Membrane</keyword>
<reference evidence="3" key="2">
    <citation type="submission" date="2023-05" db="EMBL/GenBank/DDBJ databases">
        <authorList>
            <consortium name="Lawrence Berkeley National Laboratory"/>
            <person name="Steindorff A."/>
            <person name="Hensen N."/>
            <person name="Bonometti L."/>
            <person name="Westerberg I."/>
            <person name="Brannstrom I.O."/>
            <person name="Guillou S."/>
            <person name="Cros-Aarteil S."/>
            <person name="Calhoun S."/>
            <person name="Haridas S."/>
            <person name="Kuo A."/>
            <person name="Mondo S."/>
            <person name="Pangilinan J."/>
            <person name="Riley R."/>
            <person name="Labutti K."/>
            <person name="Andreopoulos B."/>
            <person name="Lipzen A."/>
            <person name="Chen C."/>
            <person name="Yanf M."/>
            <person name="Daum C."/>
            <person name="Ng V."/>
            <person name="Clum A."/>
            <person name="Ohm R."/>
            <person name="Martin F."/>
            <person name="Silar P."/>
            <person name="Natvig D."/>
            <person name="Lalanne C."/>
            <person name="Gautier V."/>
            <person name="Ament-Velasquez S.L."/>
            <person name="Kruys A."/>
            <person name="Hutchinson M.I."/>
            <person name="Powell A.J."/>
            <person name="Barry K."/>
            <person name="Miller A.N."/>
            <person name="Grigoriev I.V."/>
            <person name="Debuchy R."/>
            <person name="Gladieux P."/>
            <person name="Thoren M.H."/>
            <person name="Johannesson H."/>
        </authorList>
    </citation>
    <scope>NUCLEOTIDE SEQUENCE</scope>
    <source>
        <strain evidence="3">CBS 532.94</strain>
    </source>
</reference>
<accession>A0AAN7H2T3</accession>
<gene>
    <name evidence="3" type="ORF">C8A03DRAFT_20061</name>
</gene>